<accession>A0AAV3AAX1</accession>
<dbReference type="Proteomes" id="UP001181693">
    <property type="component" value="Unassembled WGS sequence"/>
</dbReference>
<reference evidence="1" key="1">
    <citation type="thesis" date="2020" institute="ProQuest LLC" country="789 East Eisenhower Parkway, Ann Arbor, MI, USA">
        <title>Comparative Genomics and Chromosome Evolution.</title>
        <authorList>
            <person name="Mudd A.B."/>
        </authorList>
    </citation>
    <scope>NUCLEOTIDE SEQUENCE</scope>
    <source>
        <strain evidence="1">1538</strain>
        <tissue evidence="1">Blood</tissue>
    </source>
</reference>
<dbReference type="EMBL" id="DYDO01000006">
    <property type="protein sequence ID" value="DBA23724.1"/>
    <property type="molecule type" value="Genomic_DNA"/>
</dbReference>
<gene>
    <name evidence="1" type="ORF">GDO54_014611</name>
</gene>
<evidence type="ECO:0000313" key="1">
    <source>
        <dbReference type="EMBL" id="DBA23724.1"/>
    </source>
</evidence>
<proteinExistence type="predicted"/>
<protein>
    <submittedName>
        <fullName evidence="1">Uncharacterized protein</fullName>
    </submittedName>
</protein>
<keyword evidence="2" id="KW-1185">Reference proteome</keyword>
<evidence type="ECO:0000313" key="2">
    <source>
        <dbReference type="Proteomes" id="UP001181693"/>
    </source>
</evidence>
<dbReference type="AlphaFoldDB" id="A0AAV3AAX1"/>
<sequence>MMPVLPIIPREWIDAQTLGKPNSSQKLCPLLSILLLTPIPVYLVNCTNKDFVMTGGKTNRSLNPHFFILSQTNAKSITFLSFMFNHIRAISVQVSCFS</sequence>
<comment type="caution">
    <text evidence="1">The sequence shown here is derived from an EMBL/GenBank/DDBJ whole genome shotgun (WGS) entry which is preliminary data.</text>
</comment>
<organism evidence="1 2">
    <name type="scientific">Pyxicephalus adspersus</name>
    <name type="common">African bullfrog</name>
    <dbReference type="NCBI Taxonomy" id="30357"/>
    <lineage>
        <taxon>Eukaryota</taxon>
        <taxon>Metazoa</taxon>
        <taxon>Chordata</taxon>
        <taxon>Craniata</taxon>
        <taxon>Vertebrata</taxon>
        <taxon>Euteleostomi</taxon>
        <taxon>Amphibia</taxon>
        <taxon>Batrachia</taxon>
        <taxon>Anura</taxon>
        <taxon>Neobatrachia</taxon>
        <taxon>Ranoidea</taxon>
        <taxon>Pyxicephalidae</taxon>
        <taxon>Pyxicephalinae</taxon>
        <taxon>Pyxicephalus</taxon>
    </lineage>
</organism>
<name>A0AAV3AAX1_PYXAD</name>